<feature type="compositionally biased region" description="Low complexity" evidence="1">
    <location>
        <begin position="248"/>
        <end position="303"/>
    </location>
</feature>
<feature type="compositionally biased region" description="Polar residues" evidence="1">
    <location>
        <begin position="208"/>
        <end position="244"/>
    </location>
</feature>
<feature type="domain" description="Chitin-binding type-2" evidence="3">
    <location>
        <begin position="338"/>
        <end position="398"/>
    </location>
</feature>
<dbReference type="GO" id="GO:0008061">
    <property type="term" value="F:chitin binding"/>
    <property type="evidence" value="ECO:0007669"/>
    <property type="project" value="InterPro"/>
</dbReference>
<dbReference type="GO" id="GO:0005576">
    <property type="term" value="C:extracellular region"/>
    <property type="evidence" value="ECO:0007669"/>
    <property type="project" value="InterPro"/>
</dbReference>
<feature type="region of interest" description="Disordered" evidence="1">
    <location>
        <begin position="106"/>
        <end position="338"/>
    </location>
</feature>
<feature type="compositionally biased region" description="Low complexity" evidence="1">
    <location>
        <begin position="132"/>
        <end position="206"/>
    </location>
</feature>
<sequence length="402" mass="43029">MKGAIFLTVFLSIFVGVVLCQNDGRPGCMTRYEFKRFWRNRLDNSVFFNCTVWGESRVIACPPGTLFQEAWQTCVPANRFQETPFYDPPTSAYTSDETMCKEIIFPPQCKPDENNPPTSTPHPTDTTDETTESSTESSSSNSEETTTSEWSTVPSSTTTEDITTVEPTTAPETSTTEEIVTTEGPTNPPETTLGPTNPPETTEGLTDAPTTTEAQTNPPETTAGPTNPPETTAGPTNPPETTEGLTDAPTTTAGPTNPPETTAGPTNPPETTEGLTDAPTTTDSPTNPPENTTTEEVKTTEPTSPAPTTTPNPPSIIQLCPGAAPSSGAPGSHSCSQPLCTEEEWRNNEHLPSRQPSIFYQCVAPGVPVQKECPGGTCFSTQFKVCVHPYQWMNPCDGVLPA</sequence>
<keyword evidence="2" id="KW-0732">Signal</keyword>
<dbReference type="EMBL" id="GITU01005843">
    <property type="protein sequence ID" value="MBC1174546.1"/>
    <property type="molecule type" value="Transcribed_RNA"/>
</dbReference>
<evidence type="ECO:0000313" key="4">
    <source>
        <dbReference type="EMBL" id="MBC1174546.1"/>
    </source>
</evidence>
<feature type="chain" id="PRO_5028860125" evidence="2">
    <location>
        <begin position="21"/>
        <end position="402"/>
    </location>
</feature>
<dbReference type="SUPFAM" id="SSF57625">
    <property type="entry name" value="Invertebrate chitin-binding proteins"/>
    <property type="match status" value="2"/>
</dbReference>
<reference evidence="4" key="1">
    <citation type="journal article" date="2020" name="BMC">
        <title>Leishmania infection induces a limited differential gene expression in the sand fly midgut.</title>
        <authorList>
            <person name="Coutinho-Abreu I.V."/>
            <person name="Serafim T.D."/>
            <person name="Meneses C."/>
            <person name="Kamhawi S."/>
            <person name="Oliveira F."/>
            <person name="Valenzuela J.G."/>
        </authorList>
    </citation>
    <scope>NUCLEOTIDE SEQUENCE</scope>
    <source>
        <strain evidence="4">Jacobina</strain>
        <tissue evidence="4">Midgut</tissue>
    </source>
</reference>
<dbReference type="SMART" id="SM00494">
    <property type="entry name" value="ChtBD2"/>
    <property type="match status" value="2"/>
</dbReference>
<proteinExistence type="predicted"/>
<evidence type="ECO:0000259" key="3">
    <source>
        <dbReference type="SMART" id="SM00494"/>
    </source>
</evidence>
<feature type="signal peptide" evidence="2">
    <location>
        <begin position="1"/>
        <end position="20"/>
    </location>
</feature>
<evidence type="ECO:0000256" key="2">
    <source>
        <dbReference type="SAM" id="SignalP"/>
    </source>
</evidence>
<organism evidence="4">
    <name type="scientific">Lutzomyia longipalpis</name>
    <name type="common">Sand fly</name>
    <dbReference type="NCBI Taxonomy" id="7200"/>
    <lineage>
        <taxon>Eukaryota</taxon>
        <taxon>Metazoa</taxon>
        <taxon>Ecdysozoa</taxon>
        <taxon>Arthropoda</taxon>
        <taxon>Hexapoda</taxon>
        <taxon>Insecta</taxon>
        <taxon>Pterygota</taxon>
        <taxon>Neoptera</taxon>
        <taxon>Endopterygota</taxon>
        <taxon>Diptera</taxon>
        <taxon>Nematocera</taxon>
        <taxon>Psychodoidea</taxon>
        <taxon>Psychodidae</taxon>
        <taxon>Lutzomyia</taxon>
        <taxon>Lutzomyia</taxon>
    </lineage>
</organism>
<dbReference type="InterPro" id="IPR036508">
    <property type="entry name" value="Chitin-bd_dom_sf"/>
</dbReference>
<dbReference type="VEuPathDB" id="VectorBase:LLONM1_007188"/>
<feature type="compositionally biased region" description="Low complexity" evidence="1">
    <location>
        <begin position="321"/>
        <end position="332"/>
    </location>
</feature>
<feature type="compositionally biased region" description="Pro residues" evidence="1">
    <location>
        <begin position="304"/>
        <end position="314"/>
    </location>
</feature>
<feature type="domain" description="Chitin-binding type-2" evidence="3">
    <location>
        <begin position="26"/>
        <end position="81"/>
    </location>
</feature>
<dbReference type="InterPro" id="IPR002557">
    <property type="entry name" value="Chitin-bd_dom"/>
</dbReference>
<dbReference type="AlphaFoldDB" id="A0A7G3ATC8"/>
<name>A0A7G3ATC8_LUTLO</name>
<accession>A0A7G3ATC8</accession>
<evidence type="ECO:0000256" key="1">
    <source>
        <dbReference type="SAM" id="MobiDB-lite"/>
    </source>
</evidence>
<protein>
    <submittedName>
        <fullName evidence="4">Putative mucin-2-like bombus impatiens</fullName>
    </submittedName>
</protein>